<dbReference type="Proteomes" id="UP000037510">
    <property type="component" value="Unassembled WGS sequence"/>
</dbReference>
<name>A0A0L7KXK3_OPEBR</name>
<organism evidence="2 3">
    <name type="scientific">Operophtera brumata</name>
    <name type="common">Winter moth</name>
    <name type="synonym">Phalaena brumata</name>
    <dbReference type="NCBI Taxonomy" id="104452"/>
    <lineage>
        <taxon>Eukaryota</taxon>
        <taxon>Metazoa</taxon>
        <taxon>Ecdysozoa</taxon>
        <taxon>Arthropoda</taxon>
        <taxon>Hexapoda</taxon>
        <taxon>Insecta</taxon>
        <taxon>Pterygota</taxon>
        <taxon>Neoptera</taxon>
        <taxon>Endopterygota</taxon>
        <taxon>Lepidoptera</taxon>
        <taxon>Glossata</taxon>
        <taxon>Ditrysia</taxon>
        <taxon>Geometroidea</taxon>
        <taxon>Geometridae</taxon>
        <taxon>Larentiinae</taxon>
        <taxon>Operophtera</taxon>
    </lineage>
</organism>
<keyword evidence="2" id="KW-0418">Kinase</keyword>
<sequence>MIWQPHSKTARVGDVSVAAEHAFGAGKDKETTINNNALGAGSAVSSDSGVWTGGEGAPGGDLSPSSRRRPRNLEMVMKGSHSFHLRELDDDLDIMVTGHTVIPLPKLPSSFDELSPLSPDYEVDPVPSYRAPSPILPKPCLEVSRSPMSTLDRYRNRSRPTRIQTSSDEE</sequence>
<feature type="non-terminal residue" evidence="2">
    <location>
        <position position="170"/>
    </location>
</feature>
<evidence type="ECO:0000313" key="2">
    <source>
        <dbReference type="EMBL" id="KOB67771.1"/>
    </source>
</evidence>
<dbReference type="AlphaFoldDB" id="A0A0L7KXK3"/>
<keyword evidence="3" id="KW-1185">Reference proteome</keyword>
<gene>
    <name evidence="2" type="ORF">OBRU01_14990</name>
</gene>
<dbReference type="EMBL" id="JTDY01004780">
    <property type="protein sequence ID" value="KOB67771.1"/>
    <property type="molecule type" value="Genomic_DNA"/>
</dbReference>
<dbReference type="GO" id="GO:0016301">
    <property type="term" value="F:kinase activity"/>
    <property type="evidence" value="ECO:0007669"/>
    <property type="project" value="UniProtKB-KW"/>
</dbReference>
<evidence type="ECO:0000256" key="1">
    <source>
        <dbReference type="SAM" id="MobiDB-lite"/>
    </source>
</evidence>
<feature type="compositionally biased region" description="Low complexity" evidence="1">
    <location>
        <begin position="39"/>
        <end position="50"/>
    </location>
</feature>
<evidence type="ECO:0000313" key="3">
    <source>
        <dbReference type="Proteomes" id="UP000037510"/>
    </source>
</evidence>
<keyword evidence="2" id="KW-0808">Transferase</keyword>
<feature type="compositionally biased region" description="Polar residues" evidence="1">
    <location>
        <begin position="161"/>
        <end position="170"/>
    </location>
</feature>
<feature type="region of interest" description="Disordered" evidence="1">
    <location>
        <begin position="38"/>
        <end position="69"/>
    </location>
</feature>
<feature type="region of interest" description="Disordered" evidence="1">
    <location>
        <begin position="131"/>
        <end position="170"/>
    </location>
</feature>
<comment type="caution">
    <text evidence="2">The sequence shown here is derived from an EMBL/GenBank/DDBJ whole genome shotgun (WGS) entry which is preliminary data.</text>
</comment>
<reference evidence="2 3" key="1">
    <citation type="journal article" date="2015" name="Genome Biol. Evol.">
        <title>The genome of winter moth (Operophtera brumata) provides a genomic perspective on sexual dimorphism and phenology.</title>
        <authorList>
            <person name="Derks M.F."/>
            <person name="Smit S."/>
            <person name="Salis L."/>
            <person name="Schijlen E."/>
            <person name="Bossers A."/>
            <person name="Mateman C."/>
            <person name="Pijl A.S."/>
            <person name="de Ridder D."/>
            <person name="Groenen M.A."/>
            <person name="Visser M.E."/>
            <person name="Megens H.J."/>
        </authorList>
    </citation>
    <scope>NUCLEOTIDE SEQUENCE [LARGE SCALE GENOMIC DNA]</scope>
    <source>
        <strain evidence="2">WM2013NL</strain>
        <tissue evidence="2">Head and thorax</tissue>
    </source>
</reference>
<accession>A0A0L7KXK3</accession>
<protein>
    <submittedName>
        <fullName evidence="2">Putative serine/threonine-protein kinase</fullName>
    </submittedName>
</protein>
<proteinExistence type="predicted"/>